<proteinExistence type="predicted"/>
<feature type="non-terminal residue" evidence="7">
    <location>
        <position position="1"/>
    </location>
</feature>
<dbReference type="GO" id="GO:0007166">
    <property type="term" value="P:cell surface receptor signaling pathway"/>
    <property type="evidence" value="ECO:0007669"/>
    <property type="project" value="InterPro"/>
</dbReference>
<feature type="transmembrane region" description="Helical" evidence="5">
    <location>
        <begin position="615"/>
        <end position="636"/>
    </location>
</feature>
<gene>
    <name evidence="7" type="ORF">C0J50_8502</name>
</gene>
<dbReference type="Pfam" id="PF22259">
    <property type="entry name" value="GPR128_GAIN_subdomA"/>
    <property type="match status" value="1"/>
</dbReference>
<comment type="caution">
    <text evidence="7">The sequence shown here is derived from an EMBL/GenBank/DDBJ whole genome shotgun (WGS) entry which is preliminary data.</text>
</comment>
<dbReference type="InterPro" id="IPR000832">
    <property type="entry name" value="GPCR_2_secretin-like"/>
</dbReference>
<evidence type="ECO:0000256" key="4">
    <source>
        <dbReference type="ARBA" id="ARBA00023136"/>
    </source>
</evidence>
<keyword evidence="2 5" id="KW-0812">Transmembrane</keyword>
<dbReference type="InterPro" id="IPR053066">
    <property type="entry name" value="ADGR_G7"/>
</dbReference>
<dbReference type="Gene3D" id="1.20.1070.10">
    <property type="entry name" value="Rhodopsin 7-helix transmembrane proteins"/>
    <property type="match status" value="1"/>
</dbReference>
<dbReference type="GO" id="GO:0016020">
    <property type="term" value="C:membrane"/>
    <property type="evidence" value="ECO:0007669"/>
    <property type="project" value="UniProtKB-SubCell"/>
</dbReference>
<dbReference type="AlphaFoldDB" id="A0AAD5B413"/>
<dbReference type="InterPro" id="IPR053986">
    <property type="entry name" value="GPR128_GAIN_subdom_B"/>
</dbReference>
<feature type="transmembrane region" description="Helical" evidence="5">
    <location>
        <begin position="571"/>
        <end position="594"/>
    </location>
</feature>
<dbReference type="Gene3D" id="2.60.220.50">
    <property type="match status" value="1"/>
</dbReference>
<feature type="transmembrane region" description="Helical" evidence="5">
    <location>
        <begin position="426"/>
        <end position="446"/>
    </location>
</feature>
<dbReference type="PROSITE" id="PS50261">
    <property type="entry name" value="G_PROTEIN_RECEP_F2_4"/>
    <property type="match status" value="1"/>
</dbReference>
<feature type="transmembrane region" description="Helical" evidence="5">
    <location>
        <begin position="514"/>
        <end position="539"/>
    </location>
</feature>
<accession>A0AAD5B413</accession>
<dbReference type="EMBL" id="MU549874">
    <property type="protein sequence ID" value="KAI5627636.1"/>
    <property type="molecule type" value="Genomic_DNA"/>
</dbReference>
<keyword evidence="8" id="KW-1185">Reference proteome</keyword>
<sequence>TPTQTPTPTAKPLQCQNGGREMIGFCLCPDDFTGAFCELSNFCPEQIVQSFTFPKTIIGNAGYSKEKCTPGNTNAGFPRATAWCRNGSFTVPQELNCSLTLNTIDTDVSQLPTKHRYIQQILASNAQILTSIPDKLTTHNISTAAKIVTNLLTPKDYKQDIHLPAIITVSQLLNTRVEQFDDLTTDPINNLTHMLPLFSVMQNNKELVNIVQPNIAIQSLRLSQSSEIQMTLYSGLCGILSANNIKLNTSFESLDEQFPIDFQVNVKLTTAGDDTGVGLVLYNNDLFFRSQLFHPSSVFRRRVFMGHIDKENVLDYVKLTVMDQNRSVIRVRDFGCVFWNYEKKDWSTKGCKKFVSVYGRRTCKCSGNKNFVHFAMLMSFQSNPEVIEALSMISIIGCALSVTGLVITGIFQILTRKKSRRSSPTLLMVSICISMVMVYLLFIFGIQNSPPIEYTVEENVIPESDFPLDPDDGPCTMFTALLHYFLLATFTWNMLYAVHIFLLIKNTIARPPQYFGILSSVVGWGLPAVVVGITLGITYRAENPLNYRQKAMCWLAALDQNDRFDMLKPMLWGFLLPAAVMLLFNIAIVCYFSYVTCRTNPNLNSSQVTPLRNKMLSCVSIAVVLGLSWVIGYLMLLETKLIMHTILSFAFCICNTTQGVQIFVLFTLRTPIFKEKALACLKLIRTPVLARHRQTFELWGAENTLQEESYRAID</sequence>
<reference evidence="7" key="1">
    <citation type="submission" date="2018-07" db="EMBL/GenBank/DDBJ databases">
        <title>Comparative genomics of catfishes provides insights into carnivory and benthic adaptation.</title>
        <authorList>
            <person name="Zhang Y."/>
            <person name="Wang D."/>
            <person name="Peng Z."/>
            <person name="Zheng S."/>
            <person name="Shao F."/>
            <person name="Tao W."/>
        </authorList>
    </citation>
    <scope>NUCLEOTIDE SEQUENCE</scope>
    <source>
        <strain evidence="7">Chongqing</strain>
    </source>
</reference>
<evidence type="ECO:0000313" key="7">
    <source>
        <dbReference type="EMBL" id="KAI5627636.1"/>
    </source>
</evidence>
<feature type="transmembrane region" description="Helical" evidence="5">
    <location>
        <begin position="481"/>
        <end position="502"/>
    </location>
</feature>
<dbReference type="GO" id="GO:0004930">
    <property type="term" value="F:G protein-coupled receptor activity"/>
    <property type="evidence" value="ECO:0007669"/>
    <property type="project" value="InterPro"/>
</dbReference>
<dbReference type="Pfam" id="PF01825">
    <property type="entry name" value="GPS"/>
    <property type="match status" value="1"/>
</dbReference>
<keyword evidence="3 5" id="KW-1133">Transmembrane helix</keyword>
<dbReference type="InterPro" id="IPR000203">
    <property type="entry name" value="GPS"/>
</dbReference>
<dbReference type="Pfam" id="PF22257">
    <property type="entry name" value="GPR128_N"/>
    <property type="match status" value="1"/>
</dbReference>
<dbReference type="Proteomes" id="UP001205998">
    <property type="component" value="Unassembled WGS sequence"/>
</dbReference>
<evidence type="ECO:0000256" key="1">
    <source>
        <dbReference type="ARBA" id="ARBA00004141"/>
    </source>
</evidence>
<dbReference type="InterPro" id="IPR017981">
    <property type="entry name" value="GPCR_2-like_7TM"/>
</dbReference>
<dbReference type="InterPro" id="IPR053985">
    <property type="entry name" value="GPR128_GAIN_subdom_A"/>
</dbReference>
<organism evidence="7 8">
    <name type="scientific">Silurus asotus</name>
    <name type="common">Amur catfish</name>
    <name type="synonym">Parasilurus asotus</name>
    <dbReference type="NCBI Taxonomy" id="30991"/>
    <lineage>
        <taxon>Eukaryota</taxon>
        <taxon>Metazoa</taxon>
        <taxon>Chordata</taxon>
        <taxon>Craniata</taxon>
        <taxon>Vertebrata</taxon>
        <taxon>Euteleostomi</taxon>
        <taxon>Actinopterygii</taxon>
        <taxon>Neopterygii</taxon>
        <taxon>Teleostei</taxon>
        <taxon>Ostariophysi</taxon>
        <taxon>Siluriformes</taxon>
        <taxon>Siluridae</taxon>
        <taxon>Silurus</taxon>
    </lineage>
</organism>
<dbReference type="InterPro" id="IPR046338">
    <property type="entry name" value="GAIN_dom_sf"/>
</dbReference>
<name>A0AAD5B413_SILAS</name>
<keyword evidence="7" id="KW-0675">Receptor</keyword>
<evidence type="ECO:0000256" key="3">
    <source>
        <dbReference type="ARBA" id="ARBA00022989"/>
    </source>
</evidence>
<dbReference type="Pfam" id="PF00002">
    <property type="entry name" value="7tm_2"/>
    <property type="match status" value="1"/>
</dbReference>
<feature type="domain" description="G-protein coupled receptors family 2 profile 2" evidence="6">
    <location>
        <begin position="390"/>
        <end position="670"/>
    </location>
</feature>
<protein>
    <submittedName>
        <fullName evidence="7">Adhesion G-protein coupled receptor G7</fullName>
    </submittedName>
</protein>
<feature type="transmembrane region" description="Helical" evidence="5">
    <location>
        <begin position="389"/>
        <end position="414"/>
    </location>
</feature>
<dbReference type="PANTHER" id="PTHR47767:SF1">
    <property type="entry name" value="ADHESION G PROTEIN-COUPLED RECEPTOR G7"/>
    <property type="match status" value="1"/>
</dbReference>
<evidence type="ECO:0000313" key="8">
    <source>
        <dbReference type="Proteomes" id="UP001205998"/>
    </source>
</evidence>
<keyword evidence="4 5" id="KW-0472">Membrane</keyword>
<evidence type="ECO:0000256" key="2">
    <source>
        <dbReference type="ARBA" id="ARBA00022692"/>
    </source>
</evidence>
<dbReference type="PANTHER" id="PTHR47767">
    <property type="entry name" value="ADHESION G PROTEIN-COUPLED RECEPTOR G7"/>
    <property type="match status" value="1"/>
</dbReference>
<feature type="transmembrane region" description="Helical" evidence="5">
    <location>
        <begin position="642"/>
        <end position="666"/>
    </location>
</feature>
<feature type="non-terminal residue" evidence="7">
    <location>
        <position position="714"/>
    </location>
</feature>
<comment type="subcellular location">
    <subcellularLocation>
        <location evidence="1">Membrane</location>
        <topology evidence="1">Multi-pass membrane protein</topology>
    </subcellularLocation>
</comment>
<dbReference type="Pfam" id="PF22261">
    <property type="entry name" value="GPR128_GAIN_subdom_B"/>
    <property type="match status" value="1"/>
</dbReference>
<evidence type="ECO:0000259" key="6">
    <source>
        <dbReference type="PROSITE" id="PS50261"/>
    </source>
</evidence>
<dbReference type="InterPro" id="IPR053984">
    <property type="entry name" value="GPR128_N"/>
</dbReference>
<evidence type="ECO:0000256" key="5">
    <source>
        <dbReference type="SAM" id="Phobius"/>
    </source>
</evidence>